<evidence type="ECO:0000313" key="4">
    <source>
        <dbReference type="EMBL" id="AZP15844.1"/>
    </source>
</evidence>
<dbReference type="SUPFAM" id="SSF52200">
    <property type="entry name" value="Toll/Interleukin receptor TIR domain"/>
    <property type="match status" value="1"/>
</dbReference>
<dbReference type="NCBIfam" id="NF041121">
    <property type="entry name" value="SAV_2336_NTERM"/>
    <property type="match status" value="1"/>
</dbReference>
<protein>
    <submittedName>
        <fullName evidence="4">Toll/interleukin-1 receptor domain-containing protein</fullName>
    </submittedName>
</protein>
<dbReference type="InterPro" id="IPR035897">
    <property type="entry name" value="Toll_tir_struct_dom_sf"/>
</dbReference>
<organism evidence="4 5">
    <name type="scientific">Streptomyces aquilus</name>
    <dbReference type="NCBI Taxonomy" id="2548456"/>
    <lineage>
        <taxon>Bacteria</taxon>
        <taxon>Bacillati</taxon>
        <taxon>Actinomycetota</taxon>
        <taxon>Actinomycetes</taxon>
        <taxon>Kitasatosporales</taxon>
        <taxon>Streptomycetaceae</taxon>
        <taxon>Streptomyces</taxon>
    </lineage>
</organism>
<dbReference type="InterPro" id="IPR000157">
    <property type="entry name" value="TIR_dom"/>
</dbReference>
<feature type="compositionally biased region" description="Pro residues" evidence="1">
    <location>
        <begin position="51"/>
        <end position="65"/>
    </location>
</feature>
<dbReference type="Pfam" id="PF13374">
    <property type="entry name" value="TPR_10"/>
    <property type="match status" value="1"/>
</dbReference>
<dbReference type="InterPro" id="IPR011990">
    <property type="entry name" value="TPR-like_helical_dom_sf"/>
</dbReference>
<accession>A0A3S9HUT0</accession>
<dbReference type="Pfam" id="PF00931">
    <property type="entry name" value="NB-ARC"/>
    <property type="match status" value="1"/>
</dbReference>
<name>A0A3S9HUT0_9ACTN</name>
<dbReference type="SUPFAM" id="SSF48452">
    <property type="entry name" value="TPR-like"/>
    <property type="match status" value="2"/>
</dbReference>
<dbReference type="SUPFAM" id="SSF52540">
    <property type="entry name" value="P-loop containing nucleoside triphosphate hydrolases"/>
    <property type="match status" value="1"/>
</dbReference>
<dbReference type="InterPro" id="IPR053137">
    <property type="entry name" value="NLR-like"/>
</dbReference>
<dbReference type="Gene3D" id="3.40.50.300">
    <property type="entry name" value="P-loop containing nucleotide triphosphate hydrolases"/>
    <property type="match status" value="1"/>
</dbReference>
<evidence type="ECO:0000259" key="3">
    <source>
        <dbReference type="Pfam" id="PF13676"/>
    </source>
</evidence>
<feature type="region of interest" description="Disordered" evidence="1">
    <location>
        <begin position="681"/>
        <end position="700"/>
    </location>
</feature>
<dbReference type="Proteomes" id="UP000280197">
    <property type="component" value="Chromosome"/>
</dbReference>
<evidence type="ECO:0000259" key="2">
    <source>
        <dbReference type="Pfam" id="PF00931"/>
    </source>
</evidence>
<dbReference type="InterPro" id="IPR027417">
    <property type="entry name" value="P-loop_NTPase"/>
</dbReference>
<evidence type="ECO:0000256" key="1">
    <source>
        <dbReference type="SAM" id="MobiDB-lite"/>
    </source>
</evidence>
<dbReference type="NCBIfam" id="NF040586">
    <property type="entry name" value="FxSxx_TPR"/>
    <property type="match status" value="1"/>
</dbReference>
<dbReference type="InterPro" id="IPR047738">
    <property type="entry name" value="SAV_2336-like_N"/>
</dbReference>
<dbReference type="Gene3D" id="3.40.50.10140">
    <property type="entry name" value="Toll/interleukin-1 receptor homology (TIR) domain"/>
    <property type="match status" value="1"/>
</dbReference>
<dbReference type="InterPro" id="IPR002182">
    <property type="entry name" value="NB-ARC"/>
</dbReference>
<evidence type="ECO:0000313" key="5">
    <source>
        <dbReference type="Proteomes" id="UP000280197"/>
    </source>
</evidence>
<keyword evidence="4" id="KW-0675">Receptor</keyword>
<feature type="domain" description="TIR" evidence="3">
    <location>
        <begin position="548"/>
        <end position="655"/>
    </location>
</feature>
<dbReference type="GO" id="GO:0007165">
    <property type="term" value="P:signal transduction"/>
    <property type="evidence" value="ECO:0007669"/>
    <property type="project" value="InterPro"/>
</dbReference>
<feature type="region of interest" description="Disordered" evidence="1">
    <location>
        <begin position="37"/>
        <end position="109"/>
    </location>
</feature>
<proteinExistence type="predicted"/>
<reference evidence="4 5" key="1">
    <citation type="submission" date="2018-12" db="EMBL/GenBank/DDBJ databases">
        <authorList>
            <person name="Li K."/>
        </authorList>
    </citation>
    <scope>NUCLEOTIDE SEQUENCE [LARGE SCALE GENOMIC DNA]</scope>
    <source>
        <strain evidence="5">CR22</strain>
    </source>
</reference>
<dbReference type="KEGG" id="saqu:EJC51_06840"/>
<dbReference type="Pfam" id="PF13676">
    <property type="entry name" value="TIR_2"/>
    <property type="match status" value="1"/>
</dbReference>
<dbReference type="EMBL" id="CP034463">
    <property type="protein sequence ID" value="AZP15844.1"/>
    <property type="molecule type" value="Genomic_DNA"/>
</dbReference>
<gene>
    <name evidence="4" type="ORF">EJC51_06840</name>
</gene>
<dbReference type="PANTHER" id="PTHR46082">
    <property type="entry name" value="ATP/GTP-BINDING PROTEIN-RELATED"/>
    <property type="match status" value="1"/>
</dbReference>
<dbReference type="PANTHER" id="PTHR46082:SF6">
    <property type="entry name" value="AAA+ ATPASE DOMAIN-CONTAINING PROTEIN-RELATED"/>
    <property type="match status" value="1"/>
</dbReference>
<dbReference type="Gene3D" id="1.25.40.10">
    <property type="entry name" value="Tetratricopeptide repeat domain"/>
    <property type="match status" value="2"/>
</dbReference>
<feature type="domain" description="NB-ARC" evidence="2">
    <location>
        <begin position="709"/>
        <end position="834"/>
    </location>
</feature>
<dbReference type="RefSeq" id="WP_126270212.1">
    <property type="nucleotide sequence ID" value="NZ_CP034463.1"/>
</dbReference>
<feature type="compositionally biased region" description="Basic and acidic residues" evidence="1">
    <location>
        <begin position="37"/>
        <end position="49"/>
    </location>
</feature>
<sequence length="1340" mass="145811">MISDLLPLLAWGGVDDPTPEELADILWLAQRVLTRDHRAPAQADTRADADPPSPPLPVPEQPAGPEPQNAEPHRSRQEAPSSDGEPVLDLHLPTNVPESPGEAPTGTALDVPAAASLPNTLALARALKPLTRKVASRTVFELDEEATVTRLVDEHILLPVLRPAPTRWLSLALVVDCGPSMSLWRDEVHEVQHDVVRLGAFRDIRRWNLFPSPDGTTVGLRPHPAADRPARHPREVVDPAGDQLILVLSDTVGAMWRSGAAHRLLTDWARHSQVAVVHLLPAALWNRVGMTPSPTLVHIPRLGLPNSQWQVADPERPPAEGVPMGVPVPVVELEPGPLRGWAEMTAGSGRWARSSALLLPGVPTGAPPRPFTRRAPVTARDTIRRFRASSSPAAWRLAGLLSARSTLTVPMARLVQRALLRDSSRGDLAEVFLGGILRRVVEPEGAHMGGLLTFEFQPEVREALLGAQFRDDVEAVRELVRAEVTAYLKPRFGSPRSVKGAVTGVAGRGAAVRVDGEAIATASRADVARMGASSETEEAAAGSTPTLVISHAGADRVWAEWVGRQLERAGYAVRLALWDPGAQEDLVEQMNALFRGGHAVLALFSPAYFRWRRWNDAETAGVLGEEGRFASVMVEGVRSLSEDLRRQVRASLHGLDEGAAAAAVVTAAKGLVARAFPAPTAPSQPAFPDSTPRVWRNVPPRNPHFAGREELLREVRENLADGHGGRAHALHGIVGVGKTEIASEYVHRFASQYEIVWWVDAQLDRLPLQFAELAHRLVSPAPLDDSIKTAALAGLHHLRTRERWLIVLDNADDPELLDGWVPFGGGHVLITSRNPSWQALGSGSAVEVLPRADSCRCLQSLDPRLADDQASAIADTLGDLPLALAQAAQVLTEGMSARQYLALIRKNATPVMKQGASARNPETLVRILDTLIAGLASEHPEAADLLRLTAYFAAAPIPLDWLGAVSGQVRTLQRRGLADGDGPLLRIHTLTRRYLRHRITKTEAAELRSRVTTILAGVDPGDPDDPVSWTGWAVLQPHRTGRPAADVTELFDRPGPLIASVRYLLRTGQVREAVKVCAKFHSRCSGTLGADHPDTLAWVTYLARATTMSGACEEGRQLHEQVRQQRIRILGEDHPDTLTTTHDLANALIALGHYAKARRLHNDTLRRRRRVLGEDHPDTLTSANSLANALRGLGKQPEARRLLEDTLERRRRLLGMHHLDTLTTASNLANSLRGLGDLDEARRLHEEVLGLRRRVLGEDHPATIASAHHLGVTLYRLQLHDDAEALLKETLERCELTLGADHPSTASTKKALITVFMATDRRDEVHALLGPTASLTPPSR</sequence>
<keyword evidence="5" id="KW-1185">Reference proteome</keyword>
<dbReference type="Pfam" id="PF13424">
    <property type="entry name" value="TPR_12"/>
    <property type="match status" value="2"/>
</dbReference>